<name>A0A378WC28_MYCFO</name>
<protein>
    <submittedName>
        <fullName evidence="1">Uncharacterized protein</fullName>
    </submittedName>
</protein>
<accession>A0A378WC28</accession>
<organism evidence="1 2">
    <name type="scientific">Mycolicibacterium fortuitum</name>
    <name type="common">Mycobacterium fortuitum</name>
    <dbReference type="NCBI Taxonomy" id="1766"/>
    <lineage>
        <taxon>Bacteria</taxon>
        <taxon>Bacillati</taxon>
        <taxon>Actinomycetota</taxon>
        <taxon>Actinomycetes</taxon>
        <taxon>Mycobacteriales</taxon>
        <taxon>Mycobacteriaceae</taxon>
        <taxon>Mycolicibacterium</taxon>
    </lineage>
</organism>
<sequence>MAYTPHHQQTSLYGVDVDAGMAGLIETLWAADLQTQFSCEGDTSLYSPMEPTGEWAASITFPCFDDAARFLDTTVRLLGDRSFDHEGSGAGSFVLTALMPGEVMFARSLDDLRRRGLITTDDTYTRLPQIRALVSFPPSLLQEVTAAWESFAAPAFDYEAVPSPTWSIDKAWSVRERHPSASEPFPPF</sequence>
<gene>
    <name evidence="1" type="ORF">NCTC1542_06719</name>
</gene>
<dbReference type="Proteomes" id="UP000255389">
    <property type="component" value="Unassembled WGS sequence"/>
</dbReference>
<dbReference type="EMBL" id="UGQY01000006">
    <property type="protein sequence ID" value="SUA31365.1"/>
    <property type="molecule type" value="Genomic_DNA"/>
</dbReference>
<evidence type="ECO:0000313" key="1">
    <source>
        <dbReference type="EMBL" id="SUA31365.1"/>
    </source>
</evidence>
<reference evidence="1 2" key="1">
    <citation type="submission" date="2018-06" db="EMBL/GenBank/DDBJ databases">
        <authorList>
            <consortium name="Pathogen Informatics"/>
            <person name="Doyle S."/>
        </authorList>
    </citation>
    <scope>NUCLEOTIDE SEQUENCE [LARGE SCALE GENOMIC DNA]</scope>
    <source>
        <strain evidence="1 2">NCTC1542</strain>
    </source>
</reference>
<proteinExistence type="predicted"/>
<dbReference type="AlphaFoldDB" id="A0A378WC28"/>
<evidence type="ECO:0000313" key="2">
    <source>
        <dbReference type="Proteomes" id="UP000255389"/>
    </source>
</evidence>